<gene>
    <name evidence="3" type="ORF">WN72_22425</name>
</gene>
<sequence>MSEGSNRAAVTAGPKLRQGLPDEAGGGNQGNGLIWARRAHFWLIGAGAFAISCSSLILGP</sequence>
<dbReference type="AlphaFoldDB" id="A0AAE7NMQ6"/>
<evidence type="ECO:0000256" key="2">
    <source>
        <dbReference type="SAM" id="Phobius"/>
    </source>
</evidence>
<reference evidence="3 4" key="1">
    <citation type="submission" date="2018-06" db="EMBL/GenBank/DDBJ databases">
        <title>Comparative genomics of Bradyrhizobium nodulating Arachidis hypogaea.</title>
        <authorList>
            <person name="Li Y."/>
        </authorList>
    </citation>
    <scope>NUCLEOTIDE SEQUENCE [LARGE SCALE GENOMIC DNA]</scope>
    <source>
        <strain evidence="3 4">CCBAU 051107</strain>
    </source>
</reference>
<dbReference type="KEGG" id="barh:WN72_22425"/>
<keyword evidence="2" id="KW-0472">Membrane</keyword>
<proteinExistence type="predicted"/>
<accession>A0AAE7NMQ6</accession>
<evidence type="ECO:0000313" key="3">
    <source>
        <dbReference type="EMBL" id="QOZ68774.1"/>
    </source>
</evidence>
<feature type="transmembrane region" description="Helical" evidence="2">
    <location>
        <begin position="39"/>
        <end position="59"/>
    </location>
</feature>
<dbReference type="Proteomes" id="UP000594015">
    <property type="component" value="Chromosome"/>
</dbReference>
<evidence type="ECO:0000313" key="4">
    <source>
        <dbReference type="Proteomes" id="UP000594015"/>
    </source>
</evidence>
<feature type="region of interest" description="Disordered" evidence="1">
    <location>
        <begin position="1"/>
        <end position="27"/>
    </location>
</feature>
<dbReference type="EMBL" id="CP030050">
    <property type="protein sequence ID" value="QOZ68774.1"/>
    <property type="molecule type" value="Genomic_DNA"/>
</dbReference>
<evidence type="ECO:0000256" key="1">
    <source>
        <dbReference type="SAM" id="MobiDB-lite"/>
    </source>
</evidence>
<keyword evidence="2" id="KW-0812">Transmembrane</keyword>
<organism evidence="3 4">
    <name type="scientific">Bradyrhizobium arachidis</name>
    <dbReference type="NCBI Taxonomy" id="858423"/>
    <lineage>
        <taxon>Bacteria</taxon>
        <taxon>Pseudomonadati</taxon>
        <taxon>Pseudomonadota</taxon>
        <taxon>Alphaproteobacteria</taxon>
        <taxon>Hyphomicrobiales</taxon>
        <taxon>Nitrobacteraceae</taxon>
        <taxon>Bradyrhizobium</taxon>
    </lineage>
</organism>
<name>A0AAE7NMQ6_9BRAD</name>
<keyword evidence="2" id="KW-1133">Transmembrane helix</keyword>
<protein>
    <submittedName>
        <fullName evidence="3">Uncharacterized protein</fullName>
    </submittedName>
</protein>